<dbReference type="EMBL" id="FNIW01000013">
    <property type="protein sequence ID" value="SDO27468.1"/>
    <property type="molecule type" value="Genomic_DNA"/>
</dbReference>
<evidence type="ECO:0000313" key="1">
    <source>
        <dbReference type="EMBL" id="SDO27468.1"/>
    </source>
</evidence>
<gene>
    <name evidence="1" type="ORF">SAMN04487900_11377</name>
</gene>
<evidence type="ECO:0000313" key="2">
    <source>
        <dbReference type="Proteomes" id="UP000199134"/>
    </source>
</evidence>
<dbReference type="Pfam" id="PF13366">
    <property type="entry name" value="PDDEXK_3"/>
    <property type="match status" value="1"/>
</dbReference>
<accession>A0A1H0I7T3</accession>
<protein>
    <submittedName>
        <fullName evidence="1">GxxExxY protein</fullName>
    </submittedName>
</protein>
<sequence length="87" mass="10311">FIKEYYFKVSYHGVPLEHRHFMDFLCKGNVALECKAISSLGAEQRQQLWNYMRLTNTPIGILYNFAPVKDQCEKYYYDVNTKTITAF</sequence>
<dbReference type="Proteomes" id="UP000199134">
    <property type="component" value="Unassembled WGS sequence"/>
</dbReference>
<dbReference type="OrthoDB" id="1119698at2"/>
<comment type="caution">
    <text evidence="1">The sequence shown here is derived from an EMBL/GenBank/DDBJ whole genome shotgun (WGS) entry which is preliminary data.</text>
</comment>
<dbReference type="AlphaFoldDB" id="A0A1H0I7T3"/>
<reference evidence="2" key="1">
    <citation type="submission" date="2016-10" db="EMBL/GenBank/DDBJ databases">
        <authorList>
            <person name="de Groot N.N."/>
        </authorList>
    </citation>
    <scope>NUCLEOTIDE SEQUENCE [LARGE SCALE GENOMIC DNA]</scope>
    <source>
        <strain evidence="2">BP1-145</strain>
    </source>
</reference>
<organism evidence="1 2">
    <name type="scientific">Prevotella communis</name>
    <dbReference type="NCBI Taxonomy" id="2913614"/>
    <lineage>
        <taxon>Bacteria</taxon>
        <taxon>Pseudomonadati</taxon>
        <taxon>Bacteroidota</taxon>
        <taxon>Bacteroidia</taxon>
        <taxon>Bacteroidales</taxon>
        <taxon>Prevotellaceae</taxon>
        <taxon>Prevotella</taxon>
    </lineage>
</organism>
<name>A0A1H0I7T3_9BACT</name>
<proteinExistence type="predicted"/>
<dbReference type="RefSeq" id="WP_143005772.1">
    <property type="nucleotide sequence ID" value="NZ_FNIW01000013.1"/>
</dbReference>
<dbReference type="InterPro" id="IPR026350">
    <property type="entry name" value="GxxExxY"/>
</dbReference>
<feature type="non-terminal residue" evidence="1">
    <location>
        <position position="1"/>
    </location>
</feature>
<dbReference type="NCBIfam" id="TIGR04256">
    <property type="entry name" value="GxxExxY"/>
    <property type="match status" value="1"/>
</dbReference>